<evidence type="ECO:0000313" key="3">
    <source>
        <dbReference type="EMBL" id="MUG71773.1"/>
    </source>
</evidence>
<accession>A0A7X2ZB91</accession>
<dbReference type="EMBL" id="WNZX01000010">
    <property type="protein sequence ID" value="MUG71773.1"/>
    <property type="molecule type" value="Genomic_DNA"/>
</dbReference>
<evidence type="ECO:0000259" key="2">
    <source>
        <dbReference type="PROSITE" id="PS51272"/>
    </source>
</evidence>
<feature type="signal peptide" evidence="1">
    <location>
        <begin position="1"/>
        <end position="29"/>
    </location>
</feature>
<dbReference type="Pfam" id="PF00395">
    <property type="entry name" value="SLH"/>
    <property type="match status" value="2"/>
</dbReference>
<name>A0A7X2ZB91_9BACL</name>
<gene>
    <name evidence="3" type="ORF">GNP93_13940</name>
</gene>
<dbReference type="AlphaFoldDB" id="A0A7X2ZB91"/>
<dbReference type="PROSITE" id="PS51272">
    <property type="entry name" value="SLH"/>
    <property type="match status" value="2"/>
</dbReference>
<comment type="caution">
    <text evidence="3">The sequence shown here is derived from an EMBL/GenBank/DDBJ whole genome shotgun (WGS) entry which is preliminary data.</text>
</comment>
<reference evidence="3 4" key="1">
    <citation type="submission" date="2019-11" db="EMBL/GenBank/DDBJ databases">
        <title>Draft genome sequences of five Paenibacillus species of dairy origin.</title>
        <authorList>
            <person name="Olajide A.M."/>
            <person name="Chen S."/>
            <person name="Lapointe G."/>
        </authorList>
    </citation>
    <scope>NUCLEOTIDE SEQUENCE [LARGE SCALE GENOMIC DNA]</scope>
    <source>
        <strain evidence="3 4">2CS3</strain>
    </source>
</reference>
<feature type="domain" description="SLH" evidence="2">
    <location>
        <begin position="43"/>
        <end position="106"/>
    </location>
</feature>
<keyword evidence="1" id="KW-0732">Signal</keyword>
<dbReference type="InterPro" id="IPR001119">
    <property type="entry name" value="SLH_dom"/>
</dbReference>
<dbReference type="Proteomes" id="UP000450917">
    <property type="component" value="Unassembled WGS sequence"/>
</dbReference>
<evidence type="ECO:0000256" key="1">
    <source>
        <dbReference type="SAM" id="SignalP"/>
    </source>
</evidence>
<proteinExistence type="predicted"/>
<feature type="domain" description="SLH" evidence="2">
    <location>
        <begin position="178"/>
        <end position="241"/>
    </location>
</feature>
<feature type="chain" id="PRO_5031541438" evidence="1">
    <location>
        <begin position="30"/>
        <end position="921"/>
    </location>
</feature>
<organism evidence="3 4">
    <name type="scientific">Paenibacillus validus</name>
    <dbReference type="NCBI Taxonomy" id="44253"/>
    <lineage>
        <taxon>Bacteria</taxon>
        <taxon>Bacillati</taxon>
        <taxon>Bacillota</taxon>
        <taxon>Bacilli</taxon>
        <taxon>Bacillales</taxon>
        <taxon>Paenibacillaceae</taxon>
        <taxon>Paenibacillus</taxon>
    </lineage>
</organism>
<keyword evidence="4" id="KW-1185">Reference proteome</keyword>
<evidence type="ECO:0000313" key="4">
    <source>
        <dbReference type="Proteomes" id="UP000450917"/>
    </source>
</evidence>
<sequence>MNRKKKKQTRKLTAAVLALTLAFSGSAFAADPVPTTTSSSSGLVLRFSDVEASHWAIKHVTKLASLGIIQGYEKAEYRPENTVSQQDVIIMAIRMMGLEDEALANKAETVLPVLVSDYAKPYVAYAFDKGLILPAEELESTPAKSVWGSRDASREWVAKLVIRAIGKTDLAKQHASSTVPFTDAADFSAWAKGYVNAAVLLGIVQGFEDGGFKPGGKVTRAQMATFLSRADKELTTRSERVTIGYVMELTDKKISVLNDKNETITYNLSADTVIYNAKDDSRIPLSQIKLTNQVYLVQNLNNALYVELTDESEKMEIVEATLNDVFLDQMIVSVQQGNQKKLFELSSNVSVTDKDGRGQSIGSIPFGSVIELKRNTLLKETKITHIVVKQVPLSKTAEGTVLSVDKTQNVISLLEKTSGQSETYSLVDPVLVTLQDGTPADLSRLHVGDSVGYEVKANKLVSVSVKKQADVVTTVQGTLTADVSKDSRIITITKSGGSSLASYFVNDNAIVSINGLSAASLFDLEKGDELTLDLLNDKVVKVSVTSREVETIEFAGIINYEPTSKVLTVTKGNDEVDAFQITDETTIKYAGSTLPVSQFQTTFIGTQSGATNTDRNKKVNLKVSKKRIVALEMTQTLDATVTQVNTATFEVTIRTAGGKSLVFKAPGATVEMQDKANGTLADLKVGDPVRATLLFTQDMIGSFAVKKSSLYKTQVTNANTKQVSVKDENGGGLVTFTVDSLDKIVNPYKPAAAFEDILTDEYVKVSFTGAKLDQLTILNTIRGKVNAVDASIGTVTVQDFQGGVHVLPLGQNFTVKQADGTVTATLTSLKANDRVEIVKDASEKTILRVAAAAKRTFASFDSVLNQVVFKPIGNGSKDRYNLFARAYLHKGAQTVTPGAFADSEEVNVFVIDDKIVEIEKP</sequence>
<dbReference type="RefSeq" id="WP_155614859.1">
    <property type="nucleotide sequence ID" value="NZ_JBDLZV010000001.1"/>
</dbReference>
<protein>
    <submittedName>
        <fullName evidence="3">S-layer homology domain-containing protein</fullName>
    </submittedName>
</protein>